<keyword evidence="2" id="KW-0963">Cytoplasm</keyword>
<dbReference type="GO" id="GO:0003677">
    <property type="term" value="F:DNA binding"/>
    <property type="evidence" value="ECO:0007669"/>
    <property type="project" value="UniProtKB-KW"/>
</dbReference>
<evidence type="ECO:0000256" key="5">
    <source>
        <dbReference type="ARBA" id="ARBA00023125"/>
    </source>
</evidence>
<dbReference type="Gene3D" id="1.10.10.10">
    <property type="entry name" value="Winged helix-like DNA-binding domain superfamily/Winged helix DNA-binding domain"/>
    <property type="match status" value="4"/>
</dbReference>
<dbReference type="SMART" id="SM00320">
    <property type="entry name" value="WD40"/>
    <property type="match status" value="4"/>
</dbReference>
<dbReference type="Pfam" id="PF02257">
    <property type="entry name" value="RFX_DNA_binding"/>
    <property type="match status" value="1"/>
</dbReference>
<dbReference type="Proteomes" id="UP000597762">
    <property type="component" value="Unassembled WGS sequence"/>
</dbReference>
<dbReference type="PROSITE" id="PS51504">
    <property type="entry name" value="H15"/>
    <property type="match status" value="2"/>
</dbReference>
<accession>A0A812ES00</accession>
<keyword evidence="3 6" id="KW-0853">WD repeat</keyword>
<evidence type="ECO:0000256" key="3">
    <source>
        <dbReference type="ARBA" id="ARBA00022574"/>
    </source>
</evidence>
<feature type="repeat" description="WD" evidence="6">
    <location>
        <begin position="144"/>
        <end position="186"/>
    </location>
</feature>
<dbReference type="InterPro" id="IPR015943">
    <property type="entry name" value="WD40/YVTN_repeat-like_dom_sf"/>
</dbReference>
<dbReference type="InterPro" id="IPR003150">
    <property type="entry name" value="DNA-bd_RFX"/>
</dbReference>
<dbReference type="GO" id="GO:0030527">
    <property type="term" value="F:structural constituent of chromatin"/>
    <property type="evidence" value="ECO:0007669"/>
    <property type="project" value="InterPro"/>
</dbReference>
<feature type="compositionally biased region" description="Basic residues" evidence="7">
    <location>
        <begin position="695"/>
        <end position="713"/>
    </location>
</feature>
<dbReference type="SMART" id="SM00526">
    <property type="entry name" value="H15"/>
    <property type="match status" value="2"/>
</dbReference>
<feature type="compositionally biased region" description="Polar residues" evidence="7">
    <location>
        <begin position="425"/>
        <end position="439"/>
    </location>
</feature>
<sequence length="926" mass="103222">MDQIPAAMDRHLDVIYCHKDGGFLLGASSLTGRYWYGSLWYYDEPTSSLDVEKCTAGVQLEAGIGDALWIDRDKVLIGLDTGGLAVWQLVDNYKTFVQVCAAGEHDNVVNTVSISADNKKALSASHDRCLKIWDLETLNSTATYRAHSNIVWSAQYHPTECDIFLSCSQDGRILLWDSRKSRPASIVDKSPLQLCPTACTWQNGDGYAVAVGDEEGRIIVKDVRNLEKRPTCSYMPHHRPVHRLQFQPENSNILASASEDCSVVVGCLSGDNIEQIYKNTAHQDFVQGLCWNHGHKLLSCGWDSVLLTHDLSDSLSNPFVGDIIDTILEPASLSYSTKKYLVKWLPRSCPQLSCCIMPAIKFKRVTAEYLAEKTAQQTKPAAQAATAATVASSATNPVSAADEQPGSRAEAPTSASKTESKNKKQTSVESDKSGTGSKSLSKIDEMVLTEKRKRNIPAADLKLMEWLDDNFEEKESSSISILTLYDYYAETCQLNASKVVDIPNFRKIVRQKFGKGIGIKENSAYKGLLKEKKPKKKPTVQAESLRLKMKDIIDEALKESGNPKKGVRFHWLKQYIGAKYPALRVDLKPGLLKVALERRVRFGTVQLVRGIGYCGFYRLPMPDTTEEPKITKPKKKDGEDKSDGTADEGNKTEDAGENGSDAKKEDGEKAGDEPEKKTRKRKSPKEDSSNVEVKKSRKAKKGKKKKKKKKKPRHSGELRIEDTFSLAITFMSEPKEASVSRIRRYIQDYYPEVNAEMRLKKALEKGVERGLWEQVTGTGASGTFRLLIDEFNPGKCETMEDMVCLAIVATHEPKQASALLIKRYVQEFHQDFNIEARPHLFKNAISRAIKKNIVRQLSGIGASGTFQLIQQFIPSPAMLAGDHESEDDDQASSDDDEPAEQYYVRPTKSRGRGRGVKMIIGKKAKR</sequence>
<feature type="domain" description="H15" evidence="8">
    <location>
        <begin position="713"/>
        <end position="788"/>
    </location>
</feature>
<dbReference type="InterPro" id="IPR036390">
    <property type="entry name" value="WH_DNA-bd_sf"/>
</dbReference>
<gene>
    <name evidence="9" type="ORF">SPHA_81264</name>
</gene>
<dbReference type="Pfam" id="PF00538">
    <property type="entry name" value="Linker_histone"/>
    <property type="match status" value="3"/>
</dbReference>
<proteinExistence type="predicted"/>
<evidence type="ECO:0000259" key="8">
    <source>
        <dbReference type="PROSITE" id="PS51504"/>
    </source>
</evidence>
<organism evidence="9 10">
    <name type="scientific">Acanthosepion pharaonis</name>
    <name type="common">Pharaoh cuttlefish</name>
    <name type="synonym">Sepia pharaonis</name>
    <dbReference type="NCBI Taxonomy" id="158019"/>
    <lineage>
        <taxon>Eukaryota</taxon>
        <taxon>Metazoa</taxon>
        <taxon>Spiralia</taxon>
        <taxon>Lophotrochozoa</taxon>
        <taxon>Mollusca</taxon>
        <taxon>Cephalopoda</taxon>
        <taxon>Coleoidea</taxon>
        <taxon>Decapodiformes</taxon>
        <taxon>Sepiida</taxon>
        <taxon>Sepiina</taxon>
        <taxon>Sepiidae</taxon>
        <taxon>Acanthosepion</taxon>
    </lineage>
</organism>
<dbReference type="PROSITE" id="PS50294">
    <property type="entry name" value="WD_REPEATS_REGION"/>
    <property type="match status" value="2"/>
</dbReference>
<protein>
    <submittedName>
        <fullName evidence="9">WDR77</fullName>
    </submittedName>
</protein>
<feature type="repeat" description="WD" evidence="6">
    <location>
        <begin position="102"/>
        <end position="143"/>
    </location>
</feature>
<feature type="compositionally biased region" description="Low complexity" evidence="7">
    <location>
        <begin position="392"/>
        <end position="401"/>
    </location>
</feature>
<dbReference type="GO" id="GO:0000786">
    <property type="term" value="C:nucleosome"/>
    <property type="evidence" value="ECO:0007669"/>
    <property type="project" value="InterPro"/>
</dbReference>
<dbReference type="GO" id="GO:0006355">
    <property type="term" value="P:regulation of DNA-templated transcription"/>
    <property type="evidence" value="ECO:0007669"/>
    <property type="project" value="InterPro"/>
</dbReference>
<dbReference type="PROSITE" id="PS50082">
    <property type="entry name" value="WD_REPEATS_2"/>
    <property type="match status" value="2"/>
</dbReference>
<feature type="domain" description="H15" evidence="8">
    <location>
        <begin position="795"/>
        <end position="870"/>
    </location>
</feature>
<dbReference type="InterPro" id="IPR005818">
    <property type="entry name" value="Histone_H1/H5_H15"/>
</dbReference>
<dbReference type="InterPro" id="IPR019775">
    <property type="entry name" value="WD40_repeat_CS"/>
</dbReference>
<dbReference type="Pfam" id="PF00400">
    <property type="entry name" value="WD40"/>
    <property type="match status" value="3"/>
</dbReference>
<evidence type="ECO:0000256" key="1">
    <source>
        <dbReference type="ARBA" id="ARBA00004496"/>
    </source>
</evidence>
<dbReference type="InterPro" id="IPR001680">
    <property type="entry name" value="WD40_rpt"/>
</dbReference>
<evidence type="ECO:0000256" key="6">
    <source>
        <dbReference type="PROSITE-ProRule" id="PRU00221"/>
    </source>
</evidence>
<name>A0A812ES00_ACAPH</name>
<dbReference type="InterPro" id="IPR036388">
    <property type="entry name" value="WH-like_DNA-bd_sf"/>
</dbReference>
<feature type="compositionally biased region" description="Acidic residues" evidence="7">
    <location>
        <begin position="884"/>
        <end position="899"/>
    </location>
</feature>
<dbReference type="OrthoDB" id="7684689at2759"/>
<feature type="region of interest" description="Disordered" evidence="7">
    <location>
        <begin position="622"/>
        <end position="718"/>
    </location>
</feature>
<keyword evidence="4" id="KW-0677">Repeat</keyword>
<dbReference type="InterPro" id="IPR036322">
    <property type="entry name" value="WD40_repeat_dom_sf"/>
</dbReference>
<dbReference type="CDD" id="cd00073">
    <property type="entry name" value="H15"/>
    <property type="match status" value="1"/>
</dbReference>
<dbReference type="GO" id="GO:0006334">
    <property type="term" value="P:nucleosome assembly"/>
    <property type="evidence" value="ECO:0007669"/>
    <property type="project" value="InterPro"/>
</dbReference>
<dbReference type="GO" id="GO:0005829">
    <property type="term" value="C:cytosol"/>
    <property type="evidence" value="ECO:0007669"/>
    <property type="project" value="UniProtKB-ARBA"/>
</dbReference>
<dbReference type="InterPro" id="IPR052139">
    <property type="entry name" value="Methylosome_Comp_WDR77"/>
</dbReference>
<feature type="compositionally biased region" description="Basic and acidic residues" evidence="7">
    <location>
        <begin position="684"/>
        <end position="694"/>
    </location>
</feature>
<evidence type="ECO:0000256" key="4">
    <source>
        <dbReference type="ARBA" id="ARBA00022737"/>
    </source>
</evidence>
<comment type="subcellular location">
    <subcellularLocation>
        <location evidence="1">Cytoplasm</location>
    </subcellularLocation>
</comment>
<reference evidence="9" key="1">
    <citation type="submission" date="2021-01" db="EMBL/GenBank/DDBJ databases">
        <authorList>
            <person name="Li R."/>
            <person name="Bekaert M."/>
        </authorList>
    </citation>
    <scope>NUCLEOTIDE SEQUENCE</scope>
    <source>
        <strain evidence="9">Farmed</strain>
    </source>
</reference>
<evidence type="ECO:0000313" key="9">
    <source>
        <dbReference type="EMBL" id="CAE1332197.1"/>
    </source>
</evidence>
<dbReference type="PRINTS" id="PR00624">
    <property type="entry name" value="HISTONEH5"/>
</dbReference>
<dbReference type="PROSITE" id="PS00678">
    <property type="entry name" value="WD_REPEATS_1"/>
    <property type="match status" value="1"/>
</dbReference>
<keyword evidence="5" id="KW-0238">DNA-binding</keyword>
<dbReference type="GO" id="GO:0034709">
    <property type="term" value="C:methylosome"/>
    <property type="evidence" value="ECO:0007669"/>
    <property type="project" value="TreeGrafter"/>
</dbReference>
<feature type="region of interest" description="Disordered" evidence="7">
    <location>
        <begin position="879"/>
        <end position="926"/>
    </location>
</feature>
<dbReference type="Gene3D" id="2.130.10.10">
    <property type="entry name" value="YVTN repeat-like/Quinoprotein amine dehydrogenase"/>
    <property type="match status" value="1"/>
</dbReference>
<feature type="compositionally biased region" description="Basic residues" evidence="7">
    <location>
        <begin position="907"/>
        <end position="926"/>
    </location>
</feature>
<dbReference type="EMBL" id="CAHIKZ030005629">
    <property type="protein sequence ID" value="CAE1332197.1"/>
    <property type="molecule type" value="Genomic_DNA"/>
</dbReference>
<dbReference type="GO" id="GO:0007309">
    <property type="term" value="P:oocyte axis specification"/>
    <property type="evidence" value="ECO:0007669"/>
    <property type="project" value="TreeGrafter"/>
</dbReference>
<keyword evidence="10" id="KW-1185">Reference proteome</keyword>
<feature type="compositionally biased region" description="Basic and acidic residues" evidence="7">
    <location>
        <begin position="626"/>
        <end position="676"/>
    </location>
</feature>
<comment type="caution">
    <text evidence="9">The sequence shown here is derived from an EMBL/GenBank/DDBJ whole genome shotgun (WGS) entry which is preliminary data.</text>
</comment>
<dbReference type="InterPro" id="IPR005819">
    <property type="entry name" value="H1/H5"/>
</dbReference>
<dbReference type="SUPFAM" id="SSF50978">
    <property type="entry name" value="WD40 repeat-like"/>
    <property type="match status" value="1"/>
</dbReference>
<evidence type="ECO:0000256" key="7">
    <source>
        <dbReference type="SAM" id="MobiDB-lite"/>
    </source>
</evidence>
<evidence type="ECO:0000256" key="2">
    <source>
        <dbReference type="ARBA" id="ARBA00022490"/>
    </source>
</evidence>
<dbReference type="SUPFAM" id="SSF46785">
    <property type="entry name" value="Winged helix' DNA-binding domain"/>
    <property type="match status" value="3"/>
</dbReference>
<dbReference type="PANTHER" id="PTHR46853">
    <property type="entry name" value="METHYLOSOME PROTEIN 50"/>
    <property type="match status" value="1"/>
</dbReference>
<dbReference type="AlphaFoldDB" id="A0A812ES00"/>
<evidence type="ECO:0000313" key="10">
    <source>
        <dbReference type="Proteomes" id="UP000597762"/>
    </source>
</evidence>
<feature type="region of interest" description="Disordered" evidence="7">
    <location>
        <begin position="392"/>
        <end position="439"/>
    </location>
</feature>
<dbReference type="PANTHER" id="PTHR46853:SF1">
    <property type="entry name" value="METHYLOSOME PROTEIN 50"/>
    <property type="match status" value="1"/>
</dbReference>